<dbReference type="OrthoDB" id="4998316at2"/>
<evidence type="ECO:0000256" key="1">
    <source>
        <dbReference type="SAM" id="Phobius"/>
    </source>
</evidence>
<dbReference type="Pfam" id="PF11067">
    <property type="entry name" value="DUF2868"/>
    <property type="match status" value="1"/>
</dbReference>
<protein>
    <submittedName>
        <fullName evidence="2">DUF2868 domain-containing protein</fullName>
    </submittedName>
</protein>
<sequence>MFKFFSAAKDDNTAASFSEDEARDLIWAKALEEKALKSQDADNSAFREITSQTAHELGEGASYSKFLDVRAGHVIEFIKTKIGKAANEPKLIPFRPFFWGLAVVMFVGGVLTNEFSVTGNKINLLYPPLLGVILWNIFIYCVLFANFLLNRGKKPFMGIGIRRALGSLFQKIQTRGAGHDSALSAFYQEWLVMQGPLLKTRVAEMFHFAAFAFGLGLIASIGIHGWGTEYTVGWESTWLADKPAFVAAVIKLFYGLVPFNSELFSSLTPEAAALMNFSAGRGVNASPWLLQMFYVLSAVVLIPRVLLTIYSSLKAGFLRKHFSINLESPYYSNILRQWKGKTMLIQVIPFSYPLNVSVKQGIEHLAQSLHPENSKIVFSEAAHEDTKLPDLGGAEQTEALAVFAMTSTPEAEVQGKFIQELKKKSQAASAFMRIIVDTSGFEARFANTPQRIRERKKNWSDFLDKYGVSFAFVNLTNADINEAAKQFEQI</sequence>
<feature type="transmembrane region" description="Helical" evidence="1">
    <location>
        <begin position="129"/>
        <end position="149"/>
    </location>
</feature>
<feature type="transmembrane region" description="Helical" evidence="1">
    <location>
        <begin position="97"/>
        <end position="117"/>
    </location>
</feature>
<accession>A0A6L6YH18</accession>
<dbReference type="RefSeq" id="WP_160334495.1">
    <property type="nucleotide sequence ID" value="NZ_CALPCR010000002.1"/>
</dbReference>
<feature type="transmembrane region" description="Helical" evidence="1">
    <location>
        <begin position="288"/>
        <end position="310"/>
    </location>
</feature>
<keyword evidence="3" id="KW-1185">Reference proteome</keyword>
<evidence type="ECO:0000313" key="3">
    <source>
        <dbReference type="Proteomes" id="UP000472580"/>
    </source>
</evidence>
<gene>
    <name evidence="2" type="ORF">E5987_02410</name>
</gene>
<keyword evidence="1" id="KW-0812">Transmembrane</keyword>
<dbReference type="EMBL" id="WSRP01000005">
    <property type="protein sequence ID" value="MVX56059.1"/>
    <property type="molecule type" value="Genomic_DNA"/>
</dbReference>
<dbReference type="AlphaFoldDB" id="A0A6L6YH18"/>
<keyword evidence="1" id="KW-0472">Membrane</keyword>
<reference evidence="2 3" key="1">
    <citation type="submission" date="2019-12" db="EMBL/GenBank/DDBJ databases">
        <title>Microbes associate with the intestines of laboratory mice.</title>
        <authorList>
            <person name="Navarre W."/>
            <person name="Wong E."/>
        </authorList>
    </citation>
    <scope>NUCLEOTIDE SEQUENCE [LARGE SCALE GENOMIC DNA]</scope>
    <source>
        <strain evidence="2 3">NM82_D38</strain>
    </source>
</reference>
<name>A0A6L6YH18_9BURK</name>
<comment type="caution">
    <text evidence="2">The sequence shown here is derived from an EMBL/GenBank/DDBJ whole genome shotgun (WGS) entry which is preliminary data.</text>
</comment>
<dbReference type="Proteomes" id="UP000472580">
    <property type="component" value="Unassembled WGS sequence"/>
</dbReference>
<feature type="transmembrane region" description="Helical" evidence="1">
    <location>
        <begin position="206"/>
        <end position="226"/>
    </location>
</feature>
<organism evidence="2 3">
    <name type="scientific">Parasutterella muris</name>
    <dbReference type="NCBI Taxonomy" id="2565572"/>
    <lineage>
        <taxon>Bacteria</taxon>
        <taxon>Pseudomonadati</taxon>
        <taxon>Pseudomonadota</taxon>
        <taxon>Betaproteobacteria</taxon>
        <taxon>Burkholderiales</taxon>
        <taxon>Sutterellaceae</taxon>
        <taxon>Parasutterella</taxon>
    </lineage>
</organism>
<evidence type="ECO:0000313" key="2">
    <source>
        <dbReference type="EMBL" id="MVX56059.1"/>
    </source>
</evidence>
<keyword evidence="1" id="KW-1133">Transmembrane helix</keyword>
<dbReference type="InterPro" id="IPR021296">
    <property type="entry name" value="DUF2868"/>
</dbReference>
<proteinExistence type="predicted"/>